<dbReference type="RefSeq" id="WP_003387436.1">
    <property type="nucleotide sequence ID" value="NZ_APBN01000002.1"/>
</dbReference>
<evidence type="ECO:0000256" key="1">
    <source>
        <dbReference type="ARBA" id="ARBA00093770"/>
    </source>
</evidence>
<reference evidence="2 3" key="1">
    <citation type="submission" date="2013-03" db="EMBL/GenBank/DDBJ databases">
        <title>Assembly of a new bacterial strain Brevibacillus borstelensis AK1.</title>
        <authorList>
            <person name="Rajan I."/>
            <person name="PoliReddy D."/>
            <person name="Sugumar T."/>
            <person name="Rathinam K."/>
            <person name="Alqarawi S."/>
            <person name="Khalil A.B."/>
            <person name="Sivakumar N."/>
        </authorList>
    </citation>
    <scope>NUCLEOTIDE SEQUENCE [LARGE SCALE GENOMIC DNA]</scope>
    <source>
        <strain evidence="2 3">AK1</strain>
    </source>
</reference>
<dbReference type="Pfam" id="PF11307">
    <property type="entry name" value="DUF3109"/>
    <property type="match status" value="1"/>
</dbReference>
<protein>
    <recommendedName>
        <fullName evidence="4">DUF3109 family protein</fullName>
    </recommendedName>
</protein>
<proteinExistence type="inferred from homology"/>
<sequence>MNGRGLYRYLGTPEKMNEREVYACKKYIRKHRAAMKQMGKVLLDLPALLTPFHLDCENCRLVHRETCCEGGQPYAVENQQADLLERESGAIASHFWSEREQRGWAAEGIWDKHYGLGTIRMDHGNCLFYKEMNGRYGCSIHAYAEKSGVDVVSLKPFSCQLYPLEVIDTGEIILLTALTEETASFSRWGTDYLEHFYCASIERRKAAVHLDENLFSLTGYKPAYLWNLPLLHALLGPDTAQSLELLGYISEQENLVT</sequence>
<keyword evidence="3" id="KW-1185">Reference proteome</keyword>
<dbReference type="Proteomes" id="UP000012081">
    <property type="component" value="Unassembled WGS sequence"/>
</dbReference>
<dbReference type="PATRIC" id="fig|1300222.3.peg.1589"/>
<dbReference type="STRING" id="1300222.I532_07720"/>
<dbReference type="AlphaFoldDB" id="M8E3M1"/>
<comment type="caution">
    <text evidence="2">The sequence shown here is derived from an EMBL/GenBank/DDBJ whole genome shotgun (WGS) entry which is preliminary data.</text>
</comment>
<comment type="similarity">
    <text evidence="1">Belongs to the Rv0495c family.</text>
</comment>
<organism evidence="2 3">
    <name type="scientific">Brevibacillus borstelensis AK1</name>
    <dbReference type="NCBI Taxonomy" id="1300222"/>
    <lineage>
        <taxon>Bacteria</taxon>
        <taxon>Bacillati</taxon>
        <taxon>Bacillota</taxon>
        <taxon>Bacilli</taxon>
        <taxon>Bacillales</taxon>
        <taxon>Paenibacillaceae</taxon>
        <taxon>Brevibacillus</taxon>
    </lineage>
</organism>
<dbReference type="InterPro" id="IPR021458">
    <property type="entry name" value="Rv0495c"/>
</dbReference>
<gene>
    <name evidence="2" type="ORF">I532_07720</name>
</gene>
<name>M8E3M1_9BACL</name>
<accession>M8E3M1</accession>
<evidence type="ECO:0000313" key="3">
    <source>
        <dbReference type="Proteomes" id="UP000012081"/>
    </source>
</evidence>
<dbReference type="OrthoDB" id="2380616at2"/>
<evidence type="ECO:0000313" key="2">
    <source>
        <dbReference type="EMBL" id="EMT53886.1"/>
    </source>
</evidence>
<evidence type="ECO:0008006" key="4">
    <source>
        <dbReference type="Google" id="ProtNLM"/>
    </source>
</evidence>
<dbReference type="EMBL" id="APBN01000002">
    <property type="protein sequence ID" value="EMT53886.1"/>
    <property type="molecule type" value="Genomic_DNA"/>
</dbReference>